<evidence type="ECO:0000313" key="3">
    <source>
        <dbReference type="Proteomes" id="UP001556367"/>
    </source>
</evidence>
<comment type="caution">
    <text evidence="2">The sequence shown here is derived from an EMBL/GenBank/DDBJ whole genome shotgun (WGS) entry which is preliminary data.</text>
</comment>
<organism evidence="2 3">
    <name type="scientific">Hohenbuehelia grisea</name>
    <dbReference type="NCBI Taxonomy" id="104357"/>
    <lineage>
        <taxon>Eukaryota</taxon>
        <taxon>Fungi</taxon>
        <taxon>Dikarya</taxon>
        <taxon>Basidiomycota</taxon>
        <taxon>Agaricomycotina</taxon>
        <taxon>Agaricomycetes</taxon>
        <taxon>Agaricomycetidae</taxon>
        <taxon>Agaricales</taxon>
        <taxon>Pleurotineae</taxon>
        <taxon>Pleurotaceae</taxon>
        <taxon>Hohenbuehelia</taxon>
    </lineage>
</organism>
<accession>A0ABR3J5L4</accession>
<dbReference type="EMBL" id="JASNQZ010000011">
    <property type="protein sequence ID" value="KAL0950796.1"/>
    <property type="molecule type" value="Genomic_DNA"/>
</dbReference>
<evidence type="ECO:0000256" key="1">
    <source>
        <dbReference type="SAM" id="MobiDB-lite"/>
    </source>
</evidence>
<sequence>MHATASLQVPVEIWIHVFKLALGDDFFESKPPCDMNHFVEPEKSSGYQFWPQPDTPPAHLTDANALSLVCKAWYDIITPNLYSTLWVKNTVPSKESLGRVLSGPGSMTRTLGDYVHHLHIRAPAEPHAVYEILAVLPNLESLVYEDLPIDVPEYKSSIDWDHDEESGSGDSEGDDPGEEDVGDGGSDDEADKATGTDDEDDGDGGLEGRDPNLAKTPESFGTIIPGAFPEGITIALSQLKTVFWGNNNVNFRPEWNSFLRSVILQNPSIQTLGIRCWLPGLFQEHNFSDNDRTTHPVIFPSLTTLCSLEEKFEDSNVRMSRFSPGLLRDADFPCLENIIISPQTFSGSCVFSQVEQTFLGMLARRIRTLEIGDHSGRTAHALWRESFPSFTRLEEFRYIFHRWGPLSIDVGMPSLSTLQIQLPDVGPDAFEYFDKMLANDLSLFLDREHFPVLAKVVFTGPEESLENLAQLSHSATLAVMRERAWCSFQYSQRRVVDVHLA</sequence>
<feature type="compositionally biased region" description="Acidic residues" evidence="1">
    <location>
        <begin position="161"/>
        <end position="204"/>
    </location>
</feature>
<proteinExistence type="predicted"/>
<name>A0ABR3J5L4_9AGAR</name>
<gene>
    <name evidence="2" type="ORF">HGRIS_007561</name>
</gene>
<feature type="region of interest" description="Disordered" evidence="1">
    <location>
        <begin position="156"/>
        <end position="220"/>
    </location>
</feature>
<dbReference type="Proteomes" id="UP001556367">
    <property type="component" value="Unassembled WGS sequence"/>
</dbReference>
<keyword evidence="3" id="KW-1185">Reference proteome</keyword>
<evidence type="ECO:0008006" key="4">
    <source>
        <dbReference type="Google" id="ProtNLM"/>
    </source>
</evidence>
<evidence type="ECO:0000313" key="2">
    <source>
        <dbReference type="EMBL" id="KAL0950796.1"/>
    </source>
</evidence>
<reference evidence="3" key="1">
    <citation type="submission" date="2024-06" db="EMBL/GenBank/DDBJ databases">
        <title>Multi-omics analyses provide insights into the biosynthesis of the anticancer antibiotic pleurotin in Hohenbuehelia grisea.</title>
        <authorList>
            <person name="Weaver J.A."/>
            <person name="Alberti F."/>
        </authorList>
    </citation>
    <scope>NUCLEOTIDE SEQUENCE [LARGE SCALE GENOMIC DNA]</scope>
    <source>
        <strain evidence="3">T-177</strain>
    </source>
</reference>
<protein>
    <recommendedName>
        <fullName evidence="4">F-box domain-containing protein</fullName>
    </recommendedName>
</protein>